<dbReference type="CDD" id="cd05244">
    <property type="entry name" value="BVR-B_like_SDR_a"/>
    <property type="match status" value="1"/>
</dbReference>
<sequence>MHTTKTSKAGRKKVALLAATGQAGRTILSELISRGYEVTAVVRHPNKLPKSIHTVQDDLNHVDRIAEIIKGVEVVISAYGPPKEERFFTDVSYTDILATTTKRIIEAGGKAEVPRLVVVGAAGSLWFYPRVTVLKSGYWPQNLHPIAISHTKAFSADINWTYFSPPMLIEPGVRTGNFRLGVDDLIVDEQGKSWISFEDYAVALVNELENPKHQRARFTIGY</sequence>
<dbReference type="InterPro" id="IPR016040">
    <property type="entry name" value="NAD(P)-bd_dom"/>
</dbReference>
<dbReference type="PANTHER" id="PTHR43355">
    <property type="entry name" value="FLAVIN REDUCTASE (NADPH)"/>
    <property type="match status" value="1"/>
</dbReference>
<dbReference type="Proteomes" id="UP000553459">
    <property type="component" value="Unassembled WGS sequence"/>
</dbReference>
<accession>A0A845PPT1</accession>
<keyword evidence="3" id="KW-1185">Reference proteome</keyword>
<dbReference type="InterPro" id="IPR036291">
    <property type="entry name" value="NAD(P)-bd_dom_sf"/>
</dbReference>
<evidence type="ECO:0000313" key="2">
    <source>
        <dbReference type="EMBL" id="NAW50329.1"/>
    </source>
</evidence>
<dbReference type="InterPro" id="IPR051606">
    <property type="entry name" value="Polyketide_Oxido-like"/>
</dbReference>
<gene>
    <name evidence="2" type="ORF">GNY06_02635</name>
</gene>
<dbReference type="SUPFAM" id="SSF51735">
    <property type="entry name" value="NAD(P)-binding Rossmann-fold domains"/>
    <property type="match status" value="1"/>
</dbReference>
<name>A0A845PPT1_9FLAO</name>
<dbReference type="Gene3D" id="3.40.50.720">
    <property type="entry name" value="NAD(P)-binding Rossmann-like Domain"/>
    <property type="match status" value="1"/>
</dbReference>
<protein>
    <submittedName>
        <fullName evidence="2">NAD(P)H-binding protein</fullName>
    </submittedName>
</protein>
<reference evidence="2 3" key="1">
    <citation type="submission" date="2019-11" db="EMBL/GenBank/DDBJ databases">
        <title>Characterization of Elizabethkingia argenteiflava sp. nov., isolated from inner surface of Soybean Pods.</title>
        <authorList>
            <person name="Mo S."/>
        </authorList>
    </citation>
    <scope>NUCLEOTIDE SEQUENCE [LARGE SCALE GENOMIC DNA]</scope>
    <source>
        <strain evidence="2 3">YB22</strain>
    </source>
</reference>
<evidence type="ECO:0000313" key="3">
    <source>
        <dbReference type="Proteomes" id="UP000553459"/>
    </source>
</evidence>
<evidence type="ECO:0000259" key="1">
    <source>
        <dbReference type="Pfam" id="PF13460"/>
    </source>
</evidence>
<dbReference type="EMBL" id="JAAABJ010000262">
    <property type="protein sequence ID" value="NAW50329.1"/>
    <property type="molecule type" value="Genomic_DNA"/>
</dbReference>
<organism evidence="2 3">
    <name type="scientific">Elizabethkingia argenteiflava</name>
    <dbReference type="NCBI Taxonomy" id="2681556"/>
    <lineage>
        <taxon>Bacteria</taxon>
        <taxon>Pseudomonadati</taxon>
        <taxon>Bacteroidota</taxon>
        <taxon>Flavobacteriia</taxon>
        <taxon>Flavobacteriales</taxon>
        <taxon>Weeksellaceae</taxon>
        <taxon>Elizabethkingia</taxon>
    </lineage>
</organism>
<dbReference type="Pfam" id="PF13460">
    <property type="entry name" value="NAD_binding_10"/>
    <property type="match status" value="1"/>
</dbReference>
<dbReference type="AlphaFoldDB" id="A0A845PPT1"/>
<comment type="caution">
    <text evidence="2">The sequence shown here is derived from an EMBL/GenBank/DDBJ whole genome shotgun (WGS) entry which is preliminary data.</text>
</comment>
<dbReference type="PANTHER" id="PTHR43355:SF2">
    <property type="entry name" value="FLAVIN REDUCTASE (NADPH)"/>
    <property type="match status" value="1"/>
</dbReference>
<feature type="domain" description="NAD(P)-binding" evidence="1">
    <location>
        <begin position="19"/>
        <end position="211"/>
    </location>
</feature>
<dbReference type="GO" id="GO:0016646">
    <property type="term" value="F:oxidoreductase activity, acting on the CH-NH group of donors, NAD or NADP as acceptor"/>
    <property type="evidence" value="ECO:0007669"/>
    <property type="project" value="TreeGrafter"/>
</dbReference>
<proteinExistence type="predicted"/>